<name>A0A9W9Q6P4_PENBR</name>
<reference evidence="1" key="1">
    <citation type="submission" date="2022-12" db="EMBL/GenBank/DDBJ databases">
        <authorList>
            <person name="Petersen C."/>
        </authorList>
    </citation>
    <scope>NUCLEOTIDE SEQUENCE</scope>
    <source>
        <strain evidence="1">IBT 35673</strain>
    </source>
</reference>
<reference evidence="1" key="2">
    <citation type="journal article" date="2023" name="IMA Fungus">
        <title>Comparative genomic study of the Penicillium genus elucidates a diverse pangenome and 15 lateral gene transfer events.</title>
        <authorList>
            <person name="Petersen C."/>
            <person name="Sorensen T."/>
            <person name="Nielsen M.R."/>
            <person name="Sondergaard T.E."/>
            <person name="Sorensen J.L."/>
            <person name="Fitzpatrick D.A."/>
            <person name="Frisvad J.C."/>
            <person name="Nielsen K.L."/>
        </authorList>
    </citation>
    <scope>NUCLEOTIDE SEQUENCE</scope>
    <source>
        <strain evidence="1">IBT 35673</strain>
    </source>
</reference>
<gene>
    <name evidence="1" type="ORF">N7452_008335</name>
</gene>
<dbReference type="PANTHER" id="PTHR38115">
    <property type="entry name" value="LIPOCALIN-LIKE DOMAIN-CONTAINING PROTEIN"/>
    <property type="match status" value="1"/>
</dbReference>
<dbReference type="AlphaFoldDB" id="A0A9W9Q6P4"/>
<evidence type="ECO:0000313" key="2">
    <source>
        <dbReference type="Proteomes" id="UP001147695"/>
    </source>
</evidence>
<protein>
    <submittedName>
        <fullName evidence="1">Uncharacterized protein</fullName>
    </submittedName>
</protein>
<dbReference type="Proteomes" id="UP001147695">
    <property type="component" value="Unassembled WGS sequence"/>
</dbReference>
<proteinExistence type="predicted"/>
<dbReference type="EMBL" id="JAPZBQ010000005">
    <property type="protein sequence ID" value="KAJ5327945.1"/>
    <property type="molecule type" value="Genomic_DNA"/>
</dbReference>
<comment type="caution">
    <text evidence="1">The sequence shown here is derived from an EMBL/GenBank/DDBJ whole genome shotgun (WGS) entry which is preliminary data.</text>
</comment>
<evidence type="ECO:0000313" key="1">
    <source>
        <dbReference type="EMBL" id="KAJ5327945.1"/>
    </source>
</evidence>
<sequence>MAASPDTNIERLNGNWILNKELSSNSFDAALKLQKISWLLRKAISFATIYLQVLQYPIKDGQSSEPSIKIDFIQTATGGLSGTKEERLLDWKEYDHTDYFFGAVRASSQFVSGAPVKDGSIRPEFDLKTNTTSAEIKQFLTGEINEDWTKSAGFLVESKDDETGDKILGCWVHTFERSEKLDWTAEQIWGFEMIGELRYFTRRVVIMTSKGQHICQKLVYDFAGY</sequence>
<organism evidence="1 2">
    <name type="scientific">Penicillium brevicompactum</name>
    <dbReference type="NCBI Taxonomy" id="5074"/>
    <lineage>
        <taxon>Eukaryota</taxon>
        <taxon>Fungi</taxon>
        <taxon>Dikarya</taxon>
        <taxon>Ascomycota</taxon>
        <taxon>Pezizomycotina</taxon>
        <taxon>Eurotiomycetes</taxon>
        <taxon>Eurotiomycetidae</taxon>
        <taxon>Eurotiales</taxon>
        <taxon>Aspergillaceae</taxon>
        <taxon>Penicillium</taxon>
    </lineage>
</organism>
<dbReference type="PANTHER" id="PTHR38115:SF1">
    <property type="entry name" value="LIPOCALIN-LIKE DOMAIN-CONTAINING PROTEIN"/>
    <property type="match status" value="1"/>
</dbReference>
<dbReference type="InterPro" id="IPR053037">
    <property type="entry name" value="Pericyclase_pydY-like"/>
</dbReference>
<accession>A0A9W9Q6P4</accession>